<organism evidence="3 4">
    <name type="scientific">Hypsibius exemplaris</name>
    <name type="common">Freshwater tardigrade</name>
    <dbReference type="NCBI Taxonomy" id="2072580"/>
    <lineage>
        <taxon>Eukaryota</taxon>
        <taxon>Metazoa</taxon>
        <taxon>Ecdysozoa</taxon>
        <taxon>Tardigrada</taxon>
        <taxon>Eutardigrada</taxon>
        <taxon>Parachela</taxon>
        <taxon>Hypsibioidea</taxon>
        <taxon>Hypsibiidae</taxon>
        <taxon>Hypsibius</taxon>
    </lineage>
</organism>
<protein>
    <submittedName>
        <fullName evidence="3">Uncharacterized protein</fullName>
    </submittedName>
</protein>
<sequence>MSTCHPGGSEGGSGGSGGGSGGGSSGSGGGSGGGTYSLSKRWPNHISIDLLKTTICHASDQDVTSRVAELQAHYVRLNCAVREAKQYRNELTRSCADNTQTLALLDEKVRGVDKCVQETQSKLDEQNGLACEYDCEVKLLQNQPPPRLPPNVTEDLQMGADLERLSDRIFELYGALLVLRAGEVVLFEDMKRTLEKRPLATRQIKCSISDLRKRIRDYEQKIFRLTGEQRNWKCTLKTSKAHICKRARHQHNGLKEEAARLKRTIELFNEEKQRLMLASKDFEEALSTTIGEPELAELMEHFENFADPMHHLQQLTVDNGQTPTATPTTGNLRSMFIKPMQGMASASGFRGKTTNVSVAVVQEAERVSGLQKLYLDCVATKVKMEGNLLRTDFDIGLLETSLTAESYYDRKKPEEEQRKIIKGIMRGVTSDELLSVNNNEIAEYFDPEVKFPGRNQCVANAAKHCPL</sequence>
<keyword evidence="1" id="KW-0175">Coiled coil</keyword>
<dbReference type="Proteomes" id="UP000192578">
    <property type="component" value="Unassembled WGS sequence"/>
</dbReference>
<feature type="coiled-coil region" evidence="1">
    <location>
        <begin position="201"/>
        <end position="278"/>
    </location>
</feature>
<evidence type="ECO:0000313" key="4">
    <source>
        <dbReference type="Proteomes" id="UP000192578"/>
    </source>
</evidence>
<feature type="compositionally biased region" description="Gly residues" evidence="2">
    <location>
        <begin position="8"/>
        <end position="35"/>
    </location>
</feature>
<feature type="region of interest" description="Disordered" evidence="2">
    <location>
        <begin position="1"/>
        <end position="36"/>
    </location>
</feature>
<comment type="caution">
    <text evidence="3">The sequence shown here is derived from an EMBL/GenBank/DDBJ whole genome shotgun (WGS) entry which is preliminary data.</text>
</comment>
<reference evidence="4" key="1">
    <citation type="submission" date="2017-01" db="EMBL/GenBank/DDBJ databases">
        <title>Comparative genomics of anhydrobiosis in the tardigrade Hypsibius dujardini.</title>
        <authorList>
            <person name="Yoshida Y."/>
            <person name="Koutsovoulos G."/>
            <person name="Laetsch D."/>
            <person name="Stevens L."/>
            <person name="Kumar S."/>
            <person name="Horikawa D."/>
            <person name="Ishino K."/>
            <person name="Komine S."/>
            <person name="Tomita M."/>
            <person name="Blaxter M."/>
            <person name="Arakawa K."/>
        </authorList>
    </citation>
    <scope>NUCLEOTIDE SEQUENCE [LARGE SCALE GENOMIC DNA]</scope>
    <source>
        <strain evidence="4">Z151</strain>
    </source>
</reference>
<proteinExistence type="predicted"/>
<accession>A0A1W0WCX8</accession>
<dbReference type="AlphaFoldDB" id="A0A1W0WCX8"/>
<evidence type="ECO:0000313" key="3">
    <source>
        <dbReference type="EMBL" id="OQV13022.1"/>
    </source>
</evidence>
<keyword evidence="4" id="KW-1185">Reference proteome</keyword>
<evidence type="ECO:0000256" key="1">
    <source>
        <dbReference type="SAM" id="Coils"/>
    </source>
</evidence>
<dbReference type="EMBL" id="MTYJ01000131">
    <property type="protein sequence ID" value="OQV13022.1"/>
    <property type="molecule type" value="Genomic_DNA"/>
</dbReference>
<gene>
    <name evidence="3" type="ORF">BV898_12681</name>
</gene>
<name>A0A1W0WCX8_HYPEX</name>
<dbReference type="OrthoDB" id="10057463at2759"/>
<evidence type="ECO:0000256" key="2">
    <source>
        <dbReference type="SAM" id="MobiDB-lite"/>
    </source>
</evidence>